<keyword evidence="2" id="KW-1185">Reference proteome</keyword>
<dbReference type="PANTHER" id="PTHR37953">
    <property type="entry name" value="UPF0127 PROTEIN MJ1496"/>
    <property type="match status" value="1"/>
</dbReference>
<protein>
    <recommendedName>
        <fullName evidence="3">DUF192 domain-containing protein</fullName>
    </recommendedName>
</protein>
<dbReference type="Gene3D" id="2.60.120.1140">
    <property type="entry name" value="Protein of unknown function DUF192"/>
    <property type="match status" value="1"/>
</dbReference>
<comment type="caution">
    <text evidence="1">The sequence shown here is derived from an EMBL/GenBank/DDBJ whole genome shotgun (WGS) entry which is preliminary data.</text>
</comment>
<accession>A0ABY1QH75</accession>
<reference evidence="1 2" key="1">
    <citation type="submission" date="2017-05" db="EMBL/GenBank/DDBJ databases">
        <authorList>
            <person name="Varghese N."/>
            <person name="Submissions S."/>
        </authorList>
    </citation>
    <scope>NUCLEOTIDE SEQUENCE [LARGE SCALE GENOMIC DNA]</scope>
    <source>
        <strain evidence="1 2">DSM 26001</strain>
    </source>
</reference>
<evidence type="ECO:0000313" key="2">
    <source>
        <dbReference type="Proteomes" id="UP001158049"/>
    </source>
</evidence>
<sequence>MKAKIPLKPIANLHFNLRFPHPAVLHTASGAHPLALHIANRFTSRLRGLMLAPPLAVDEGLLLTRCSSIHSAFMLQAIDVIYLSRNDDVVRCMPAMQAWRVSAAWNAAHVLELARGSIDRYRIAQGDRLHR</sequence>
<proteinExistence type="predicted"/>
<evidence type="ECO:0008006" key="3">
    <source>
        <dbReference type="Google" id="ProtNLM"/>
    </source>
</evidence>
<dbReference type="InterPro" id="IPR003795">
    <property type="entry name" value="DUF192"/>
</dbReference>
<dbReference type="Proteomes" id="UP001158049">
    <property type="component" value="Unassembled WGS sequence"/>
</dbReference>
<gene>
    <name evidence="1" type="ORF">SAMN06295970_11331</name>
</gene>
<dbReference type="PANTHER" id="PTHR37953:SF1">
    <property type="entry name" value="UPF0127 PROTEIN MJ1496"/>
    <property type="match status" value="1"/>
</dbReference>
<dbReference type="InterPro" id="IPR038695">
    <property type="entry name" value="Saro_0823-like_sf"/>
</dbReference>
<name>A0ABY1QH75_9BURK</name>
<dbReference type="RefSeq" id="WP_430438500.1">
    <property type="nucleotide sequence ID" value="NZ_FXUL01000013.1"/>
</dbReference>
<dbReference type="EMBL" id="FXUL01000013">
    <property type="protein sequence ID" value="SMP67724.1"/>
    <property type="molecule type" value="Genomic_DNA"/>
</dbReference>
<dbReference type="Pfam" id="PF02643">
    <property type="entry name" value="DUF192"/>
    <property type="match status" value="1"/>
</dbReference>
<organism evidence="1 2">
    <name type="scientific">Noviherbaspirillum suwonense</name>
    <dbReference type="NCBI Taxonomy" id="1224511"/>
    <lineage>
        <taxon>Bacteria</taxon>
        <taxon>Pseudomonadati</taxon>
        <taxon>Pseudomonadota</taxon>
        <taxon>Betaproteobacteria</taxon>
        <taxon>Burkholderiales</taxon>
        <taxon>Oxalobacteraceae</taxon>
        <taxon>Noviherbaspirillum</taxon>
    </lineage>
</organism>
<evidence type="ECO:0000313" key="1">
    <source>
        <dbReference type="EMBL" id="SMP67724.1"/>
    </source>
</evidence>